<sequence>MDIFESSKIPLIILWVILFILQIGIFIVSVISFTMLSDDIGNMAEYQSVFIRFPSSYFIPTLEIAMPYQKNDADSNCLSSFEAPLAFMSMSLLNFMHLVGIYYYGKYKPDEQPKASDYSFDCDDYKQFVKEGCDKKVYWCDEYNHSQATSTIGPLVQYLLCGSTSKCTTPVKHSLKYRTPNLEPKEIDVQGVSAMNSTLLVDEAKRFMTIYHQPLLLTFDDFMDRTYVNLKERDGCENHTIPCIDDLFTECCYQDTPIRTYDGNYHRPNVLISTGRLKSVIVVGWDDDYPIPRSDEKGAFIVRDEGASTGHSLQYYSDSNSTQVIFSAEDFTNCHNEHAFVHWNAETNLTYNVDNYLKYLYKLPNGITEKTASECRVTFTSVTERDNQGLMDVNVVAFCGKESFKYKINKVTDSLIEEVFYKPVDESLKSECGFYAIGYNVIQNYFNNHYDTSENPVGFSFIHLKWPDNKKDLKRK</sequence>
<dbReference type="RefSeq" id="XP_004257854.1">
    <property type="nucleotide sequence ID" value="XM_004257806.1"/>
</dbReference>
<proteinExistence type="predicted"/>
<keyword evidence="1" id="KW-1133">Transmembrane helix</keyword>
<dbReference type="AlphaFoldDB" id="A0A0A1U855"/>
<name>A0A0A1U855_ENTIV</name>
<accession>A0A0A1U855</accession>
<evidence type="ECO:0000313" key="3">
    <source>
        <dbReference type="Proteomes" id="UP000014680"/>
    </source>
</evidence>
<dbReference type="VEuPathDB" id="AmoebaDB:EIN_268290"/>
<feature type="transmembrane region" description="Helical" evidence="1">
    <location>
        <begin position="85"/>
        <end position="104"/>
    </location>
</feature>
<keyword evidence="1" id="KW-0472">Membrane</keyword>
<feature type="transmembrane region" description="Helical" evidence="1">
    <location>
        <begin position="12"/>
        <end position="36"/>
    </location>
</feature>
<evidence type="ECO:0000313" key="2">
    <source>
        <dbReference type="EMBL" id="ELP91083.1"/>
    </source>
</evidence>
<evidence type="ECO:0000256" key="1">
    <source>
        <dbReference type="SAM" id="Phobius"/>
    </source>
</evidence>
<dbReference type="OMA" id="GLMSIDM"/>
<organism evidence="2 3">
    <name type="scientific">Entamoeba invadens IP1</name>
    <dbReference type="NCBI Taxonomy" id="370355"/>
    <lineage>
        <taxon>Eukaryota</taxon>
        <taxon>Amoebozoa</taxon>
        <taxon>Evosea</taxon>
        <taxon>Archamoebae</taxon>
        <taxon>Mastigamoebida</taxon>
        <taxon>Entamoebidae</taxon>
        <taxon>Entamoeba</taxon>
    </lineage>
</organism>
<dbReference type="OrthoDB" id="26700at2759"/>
<dbReference type="PANTHER" id="PTHR35899">
    <property type="entry name" value="PAPAIN FAMILY CYSTEINE PROTEASE DOMAIN CONTAINING PROTEIN"/>
    <property type="match status" value="1"/>
</dbReference>
<dbReference type="PANTHER" id="PTHR35899:SF1">
    <property type="entry name" value="PEPTIDASE C1A PAPAIN C-TERMINAL DOMAIN-CONTAINING PROTEIN"/>
    <property type="match status" value="1"/>
</dbReference>
<reference evidence="2 3" key="1">
    <citation type="submission" date="2012-10" db="EMBL/GenBank/DDBJ databases">
        <authorList>
            <person name="Zafar N."/>
            <person name="Inman J."/>
            <person name="Hall N."/>
            <person name="Lorenzi H."/>
            <person name="Caler E."/>
        </authorList>
    </citation>
    <scope>NUCLEOTIDE SEQUENCE [LARGE SCALE GENOMIC DNA]</scope>
    <source>
        <strain evidence="2 3">IP1</strain>
    </source>
</reference>
<dbReference type="GeneID" id="14890030"/>
<dbReference type="EMBL" id="KB206479">
    <property type="protein sequence ID" value="ELP91083.1"/>
    <property type="molecule type" value="Genomic_DNA"/>
</dbReference>
<dbReference type="Proteomes" id="UP000014680">
    <property type="component" value="Unassembled WGS sequence"/>
</dbReference>
<protein>
    <submittedName>
        <fullName evidence="2">Uncharacterized protein</fullName>
    </submittedName>
</protein>
<dbReference type="KEGG" id="eiv:EIN_268290"/>
<keyword evidence="3" id="KW-1185">Reference proteome</keyword>
<gene>
    <name evidence="2" type="ORF">EIN_268290</name>
</gene>
<keyword evidence="1" id="KW-0812">Transmembrane</keyword>